<name>A0AAP2HPG4_9BURK</name>
<feature type="transmembrane region" description="Helical" evidence="1">
    <location>
        <begin position="53"/>
        <end position="81"/>
    </location>
</feature>
<protein>
    <submittedName>
        <fullName evidence="2">Uncharacterized protein</fullName>
    </submittedName>
</protein>
<evidence type="ECO:0000313" key="3">
    <source>
        <dbReference type="Proteomes" id="UP001196915"/>
    </source>
</evidence>
<organism evidence="2 3">
    <name type="scientific">Burkholderia multivorans</name>
    <dbReference type="NCBI Taxonomy" id="87883"/>
    <lineage>
        <taxon>Bacteria</taxon>
        <taxon>Pseudomonadati</taxon>
        <taxon>Pseudomonadota</taxon>
        <taxon>Betaproteobacteria</taxon>
        <taxon>Burkholderiales</taxon>
        <taxon>Burkholderiaceae</taxon>
        <taxon>Burkholderia</taxon>
        <taxon>Burkholderia cepacia complex</taxon>
    </lineage>
</organism>
<dbReference type="AlphaFoldDB" id="A0AAP2HPG4"/>
<accession>A0AAP2HPG4</accession>
<keyword evidence="1" id="KW-1133">Transmembrane helix</keyword>
<dbReference type="Proteomes" id="UP001196915">
    <property type="component" value="Unassembled WGS sequence"/>
</dbReference>
<gene>
    <name evidence="2" type="ORF">KTE52_25770</name>
</gene>
<comment type="caution">
    <text evidence="2">The sequence shown here is derived from an EMBL/GenBank/DDBJ whole genome shotgun (WGS) entry which is preliminary data.</text>
</comment>
<evidence type="ECO:0000256" key="1">
    <source>
        <dbReference type="SAM" id="Phobius"/>
    </source>
</evidence>
<keyword evidence="1" id="KW-0812">Transmembrane</keyword>
<sequence>MNKNTLIPLINIAVPYGANQAISPFGVVSKGATVVEDVRQIGGGGKKVNWRRLYATLEIGVTTGLFSMIISAFFAFLISGIFRIWLKLGDDEAMFNVFVPVAIVLFIVLVKRLPRSLRKMGIISDPPDRFGPWFK</sequence>
<reference evidence="2" key="1">
    <citation type="submission" date="2021-06" db="EMBL/GenBank/DDBJ databases">
        <title>A collection of bacterial strains from the Burkholderia cepacia Research Laboratory and Repository.</title>
        <authorList>
            <person name="Lipuma J."/>
            <person name="Spilker T."/>
        </authorList>
    </citation>
    <scope>NUCLEOTIDE SEQUENCE</scope>
    <source>
        <strain evidence="2">AU37435</strain>
    </source>
</reference>
<dbReference type="RefSeq" id="WP_217076077.1">
    <property type="nucleotide sequence ID" value="NZ_CAJHCY010000003.1"/>
</dbReference>
<feature type="transmembrane region" description="Helical" evidence="1">
    <location>
        <begin position="93"/>
        <end position="110"/>
    </location>
</feature>
<dbReference type="EMBL" id="JAHPMX010000019">
    <property type="protein sequence ID" value="MBU9359751.1"/>
    <property type="molecule type" value="Genomic_DNA"/>
</dbReference>
<keyword evidence="1" id="KW-0472">Membrane</keyword>
<evidence type="ECO:0000313" key="2">
    <source>
        <dbReference type="EMBL" id="MBU9359751.1"/>
    </source>
</evidence>
<proteinExistence type="predicted"/>